<sequence>MDNWQTGFRDAGEALATLNDRTLYIGTWEDYVLSRFDLTYSKANRLIVASRITAELEEAGFKVLPANEGQANELAPMKPEERLAVWKKVLAEGGRPTMGKIKEAKRLGLPQAKVKSPLRPCINKLETAKRKLKKVVDELPKVVTESEKEPFRRRIAEMRGILDKLTERLDAGAEAKAA</sequence>
<evidence type="ECO:0000313" key="2">
    <source>
        <dbReference type="Proteomes" id="UP000315349"/>
    </source>
</evidence>
<proteinExistence type="predicted"/>
<dbReference type="Proteomes" id="UP000315349">
    <property type="component" value="Chromosome"/>
</dbReference>
<keyword evidence="2" id="KW-1185">Reference proteome</keyword>
<dbReference type="AlphaFoldDB" id="A0A518GJ98"/>
<name>A0A518GJ98_9PLAN</name>
<protein>
    <submittedName>
        <fullName evidence="1">Uncharacterized protein</fullName>
    </submittedName>
</protein>
<gene>
    <name evidence="1" type="ORF">Spb1_05240</name>
</gene>
<accession>A0A518GJ98</accession>
<organism evidence="1 2">
    <name type="scientific">Planctopirus ephydatiae</name>
    <dbReference type="NCBI Taxonomy" id="2528019"/>
    <lineage>
        <taxon>Bacteria</taxon>
        <taxon>Pseudomonadati</taxon>
        <taxon>Planctomycetota</taxon>
        <taxon>Planctomycetia</taxon>
        <taxon>Planctomycetales</taxon>
        <taxon>Planctomycetaceae</taxon>
        <taxon>Planctopirus</taxon>
    </lineage>
</organism>
<reference evidence="1 2" key="1">
    <citation type="submission" date="2019-02" db="EMBL/GenBank/DDBJ databases">
        <title>Deep-cultivation of Planctomycetes and their phenomic and genomic characterization uncovers novel biology.</title>
        <authorList>
            <person name="Wiegand S."/>
            <person name="Jogler M."/>
            <person name="Boedeker C."/>
            <person name="Pinto D."/>
            <person name="Vollmers J."/>
            <person name="Rivas-Marin E."/>
            <person name="Kohn T."/>
            <person name="Peeters S.H."/>
            <person name="Heuer A."/>
            <person name="Rast P."/>
            <person name="Oberbeckmann S."/>
            <person name="Bunk B."/>
            <person name="Jeske O."/>
            <person name="Meyerdierks A."/>
            <person name="Storesund J.E."/>
            <person name="Kallscheuer N."/>
            <person name="Luecker S."/>
            <person name="Lage O.M."/>
            <person name="Pohl T."/>
            <person name="Merkel B.J."/>
            <person name="Hornburger P."/>
            <person name="Mueller R.-W."/>
            <person name="Bruemmer F."/>
            <person name="Labrenz M."/>
            <person name="Spormann A.M."/>
            <person name="Op den Camp H."/>
            <person name="Overmann J."/>
            <person name="Amann R."/>
            <person name="Jetten M.S.M."/>
            <person name="Mascher T."/>
            <person name="Medema M.H."/>
            <person name="Devos D.P."/>
            <person name="Kaster A.-K."/>
            <person name="Ovreas L."/>
            <person name="Rohde M."/>
            <person name="Galperin M.Y."/>
            <person name="Jogler C."/>
        </authorList>
    </citation>
    <scope>NUCLEOTIDE SEQUENCE [LARGE SCALE GENOMIC DNA]</scope>
    <source>
        <strain evidence="1 2">Spb1</strain>
    </source>
</reference>
<dbReference type="KEGG" id="peh:Spb1_05240"/>
<evidence type="ECO:0000313" key="1">
    <source>
        <dbReference type="EMBL" id="QDV28659.1"/>
    </source>
</evidence>
<dbReference type="EMBL" id="CP036299">
    <property type="protein sequence ID" value="QDV28659.1"/>
    <property type="molecule type" value="Genomic_DNA"/>
</dbReference>